<dbReference type="PROSITE" id="PS50032">
    <property type="entry name" value="KA1"/>
    <property type="match status" value="1"/>
</dbReference>
<dbReference type="Proteomes" id="UP000193922">
    <property type="component" value="Unassembled WGS sequence"/>
</dbReference>
<evidence type="ECO:0000256" key="5">
    <source>
        <dbReference type="ARBA" id="ARBA00022777"/>
    </source>
</evidence>
<comment type="caution">
    <text evidence="10">The sequence shown here is derived from an EMBL/GenBank/DDBJ whole genome shotgun (WGS) entry which is preliminary data.</text>
</comment>
<keyword evidence="6" id="KW-0067">ATP-binding</keyword>
<evidence type="ECO:0000313" key="10">
    <source>
        <dbReference type="EMBL" id="ORX70754.1"/>
    </source>
</evidence>
<evidence type="ECO:0000256" key="2">
    <source>
        <dbReference type="ARBA" id="ARBA00022527"/>
    </source>
</evidence>
<keyword evidence="4" id="KW-0547">Nucleotide-binding</keyword>
<dbReference type="AlphaFoldDB" id="A0A1Y1WC66"/>
<organism evidence="10 11">
    <name type="scientific">Linderina pennispora</name>
    <dbReference type="NCBI Taxonomy" id="61395"/>
    <lineage>
        <taxon>Eukaryota</taxon>
        <taxon>Fungi</taxon>
        <taxon>Fungi incertae sedis</taxon>
        <taxon>Zoopagomycota</taxon>
        <taxon>Kickxellomycotina</taxon>
        <taxon>Kickxellomycetes</taxon>
        <taxon>Kickxellales</taxon>
        <taxon>Kickxellaceae</taxon>
        <taxon>Linderina</taxon>
    </lineage>
</organism>
<dbReference type="GeneID" id="63800068"/>
<dbReference type="OrthoDB" id="193931at2759"/>
<dbReference type="GO" id="GO:0005524">
    <property type="term" value="F:ATP binding"/>
    <property type="evidence" value="ECO:0007669"/>
    <property type="project" value="UniProtKB-KW"/>
</dbReference>
<evidence type="ECO:0000256" key="6">
    <source>
        <dbReference type="ARBA" id="ARBA00022840"/>
    </source>
</evidence>
<keyword evidence="3" id="KW-0808">Transferase</keyword>
<accession>A0A1Y1WC66</accession>
<dbReference type="EC" id="2.7.11.1" evidence="1"/>
<protein>
    <recommendedName>
        <fullName evidence="1">non-specific serine/threonine protein kinase</fullName>
        <ecNumber evidence="1">2.7.11.1</ecNumber>
    </recommendedName>
</protein>
<dbReference type="EMBL" id="MCFD01000005">
    <property type="protein sequence ID" value="ORX70754.1"/>
    <property type="molecule type" value="Genomic_DNA"/>
</dbReference>
<comment type="catalytic activity">
    <reaction evidence="8">
        <text>L-seryl-[protein] + ATP = O-phospho-L-seryl-[protein] + ADP + H(+)</text>
        <dbReference type="Rhea" id="RHEA:17989"/>
        <dbReference type="Rhea" id="RHEA-COMP:9863"/>
        <dbReference type="Rhea" id="RHEA-COMP:11604"/>
        <dbReference type="ChEBI" id="CHEBI:15378"/>
        <dbReference type="ChEBI" id="CHEBI:29999"/>
        <dbReference type="ChEBI" id="CHEBI:30616"/>
        <dbReference type="ChEBI" id="CHEBI:83421"/>
        <dbReference type="ChEBI" id="CHEBI:456216"/>
        <dbReference type="EC" id="2.7.11.1"/>
    </reaction>
</comment>
<evidence type="ECO:0000256" key="8">
    <source>
        <dbReference type="ARBA" id="ARBA00048679"/>
    </source>
</evidence>
<keyword evidence="2" id="KW-0723">Serine/threonine-protein kinase</keyword>
<name>A0A1Y1WC66_9FUNG</name>
<dbReference type="GO" id="GO:0004674">
    <property type="term" value="F:protein serine/threonine kinase activity"/>
    <property type="evidence" value="ECO:0007669"/>
    <property type="project" value="UniProtKB-KW"/>
</dbReference>
<comment type="catalytic activity">
    <reaction evidence="7">
        <text>L-threonyl-[protein] + ATP = O-phospho-L-threonyl-[protein] + ADP + H(+)</text>
        <dbReference type="Rhea" id="RHEA:46608"/>
        <dbReference type="Rhea" id="RHEA-COMP:11060"/>
        <dbReference type="Rhea" id="RHEA-COMP:11605"/>
        <dbReference type="ChEBI" id="CHEBI:15378"/>
        <dbReference type="ChEBI" id="CHEBI:30013"/>
        <dbReference type="ChEBI" id="CHEBI:30616"/>
        <dbReference type="ChEBI" id="CHEBI:61977"/>
        <dbReference type="ChEBI" id="CHEBI:456216"/>
        <dbReference type="EC" id="2.7.11.1"/>
    </reaction>
</comment>
<gene>
    <name evidence="10" type="ORF">DL89DRAFT_139821</name>
</gene>
<dbReference type="Pfam" id="PF02149">
    <property type="entry name" value="KA1"/>
    <property type="match status" value="1"/>
</dbReference>
<dbReference type="SUPFAM" id="SSF103243">
    <property type="entry name" value="KA1-like"/>
    <property type="match status" value="1"/>
</dbReference>
<evidence type="ECO:0000256" key="4">
    <source>
        <dbReference type="ARBA" id="ARBA00022741"/>
    </source>
</evidence>
<sequence length="234" mass="25529">MPTGLSATRGGIPRLLLTYLRSKAEEQQAAAAAVEGISKAPRADEYLKSVSLKALFSATTTSTRSPSEIRAGLINVMNTMHLRFHEGKGYFTCSMVTSVGPTNLQDAVYPMHADAASKNSGLHKSMRLGGIDRKLSFRRRRHNRHEDKAGLIDSEAPMAVPGGGSGPHSIAESGVSENREVAVAENAKGISVCFQIFMVRVPLLQLYGLQFRRVSGPTWKYKDICSEILERLKL</sequence>
<evidence type="ECO:0000256" key="1">
    <source>
        <dbReference type="ARBA" id="ARBA00012513"/>
    </source>
</evidence>
<dbReference type="InterPro" id="IPR001772">
    <property type="entry name" value="KA1_dom"/>
</dbReference>
<feature type="domain" description="KA1" evidence="9">
    <location>
        <begin position="185"/>
        <end position="234"/>
    </location>
</feature>
<dbReference type="Gene3D" id="3.30.310.80">
    <property type="entry name" value="Kinase associated domain 1, KA1"/>
    <property type="match status" value="1"/>
</dbReference>
<dbReference type="STRING" id="61395.A0A1Y1WC66"/>
<evidence type="ECO:0000256" key="7">
    <source>
        <dbReference type="ARBA" id="ARBA00047899"/>
    </source>
</evidence>
<evidence type="ECO:0000313" key="11">
    <source>
        <dbReference type="Proteomes" id="UP000193922"/>
    </source>
</evidence>
<keyword evidence="5 10" id="KW-0418">Kinase</keyword>
<dbReference type="RefSeq" id="XP_040744333.1">
    <property type="nucleotide sequence ID" value="XM_040883420.1"/>
</dbReference>
<proteinExistence type="predicted"/>
<evidence type="ECO:0000259" key="9">
    <source>
        <dbReference type="PROSITE" id="PS50032"/>
    </source>
</evidence>
<dbReference type="InterPro" id="IPR028375">
    <property type="entry name" value="KA1/Ssp2_C"/>
</dbReference>
<keyword evidence="11" id="KW-1185">Reference proteome</keyword>
<evidence type="ECO:0000256" key="3">
    <source>
        <dbReference type="ARBA" id="ARBA00022679"/>
    </source>
</evidence>
<reference evidence="10 11" key="1">
    <citation type="submission" date="2016-07" db="EMBL/GenBank/DDBJ databases">
        <title>Pervasive Adenine N6-methylation of Active Genes in Fungi.</title>
        <authorList>
            <consortium name="DOE Joint Genome Institute"/>
            <person name="Mondo S.J."/>
            <person name="Dannebaum R.O."/>
            <person name="Kuo R.C."/>
            <person name="Labutti K."/>
            <person name="Haridas S."/>
            <person name="Kuo A."/>
            <person name="Salamov A."/>
            <person name="Ahrendt S.R."/>
            <person name="Lipzen A."/>
            <person name="Sullivan W."/>
            <person name="Andreopoulos W.B."/>
            <person name="Clum A."/>
            <person name="Lindquist E."/>
            <person name="Daum C."/>
            <person name="Ramamoorthy G.K."/>
            <person name="Gryganskyi A."/>
            <person name="Culley D."/>
            <person name="Magnuson J.K."/>
            <person name="James T.Y."/>
            <person name="O'Malley M.A."/>
            <person name="Stajich J.E."/>
            <person name="Spatafora J.W."/>
            <person name="Visel A."/>
            <person name="Grigoriev I.V."/>
        </authorList>
    </citation>
    <scope>NUCLEOTIDE SEQUENCE [LARGE SCALE GENOMIC DNA]</scope>
    <source>
        <strain evidence="10 11">ATCC 12442</strain>
    </source>
</reference>